<sequence length="41" mass="4921">MTLPIHGTTKSIVFEEHVRHWKRDRHFAYLTPAQRDFSVLV</sequence>
<proteinExistence type="predicted"/>
<dbReference type="Proteomes" id="UP000029085">
    <property type="component" value="Unassembled WGS sequence"/>
</dbReference>
<protein>
    <submittedName>
        <fullName evidence="1">Uncharacterized protein</fullName>
    </submittedName>
</protein>
<dbReference type="EMBL" id="AVCJ01000001">
    <property type="protein sequence ID" value="KFL37699.1"/>
    <property type="molecule type" value="Genomic_DNA"/>
</dbReference>
<dbReference type="AlphaFoldDB" id="A0A087MLE6"/>
<keyword evidence="2" id="KW-1185">Reference proteome</keyword>
<evidence type="ECO:0000313" key="2">
    <source>
        <dbReference type="Proteomes" id="UP000029085"/>
    </source>
</evidence>
<accession>A0A087MLE6</accession>
<gene>
    <name evidence="1" type="ORF">N788_00590</name>
</gene>
<organism evidence="1 2">
    <name type="scientific">Arenimonas donghaensis DSM 18148 = HO3-R19</name>
    <dbReference type="NCBI Taxonomy" id="1121014"/>
    <lineage>
        <taxon>Bacteria</taxon>
        <taxon>Pseudomonadati</taxon>
        <taxon>Pseudomonadota</taxon>
        <taxon>Gammaproteobacteria</taxon>
        <taxon>Lysobacterales</taxon>
        <taxon>Lysobacteraceae</taxon>
        <taxon>Arenimonas</taxon>
    </lineage>
</organism>
<name>A0A087MLE6_9GAMM</name>
<comment type="caution">
    <text evidence="1">The sequence shown here is derived from an EMBL/GenBank/DDBJ whole genome shotgun (WGS) entry which is preliminary data.</text>
</comment>
<reference evidence="2" key="1">
    <citation type="submission" date="2013-08" db="EMBL/GenBank/DDBJ databases">
        <title>Genome sequencing of Arenimonas donghaensis.</title>
        <authorList>
            <person name="Chen F."/>
            <person name="Wang G."/>
        </authorList>
    </citation>
    <scope>NUCLEOTIDE SEQUENCE [LARGE SCALE GENOMIC DNA]</scope>
    <source>
        <strain evidence="2">HO3-R19</strain>
    </source>
</reference>
<evidence type="ECO:0000313" key="1">
    <source>
        <dbReference type="EMBL" id="KFL37699.1"/>
    </source>
</evidence>
<reference evidence="1 2" key="2">
    <citation type="journal article" date="2015" name="Stand. Genomic Sci.">
        <title>High quality draft genomic sequence of Arenimonas donghaensis DSM 18148(T).</title>
        <authorList>
            <person name="Chen F."/>
            <person name="Wang H."/>
            <person name="Cao Y."/>
            <person name="Li X."/>
            <person name="Wang G."/>
        </authorList>
    </citation>
    <scope>NUCLEOTIDE SEQUENCE [LARGE SCALE GENOMIC DNA]</scope>
    <source>
        <strain evidence="1 2">HO3-R19</strain>
    </source>
</reference>